<dbReference type="OrthoDB" id="199763at2"/>
<dbReference type="InterPro" id="IPR037914">
    <property type="entry name" value="SpoVT-AbrB_sf"/>
</dbReference>
<name>A0A2U3L326_9FIRM</name>
<evidence type="ECO:0000313" key="2">
    <source>
        <dbReference type="Proteomes" id="UP000238916"/>
    </source>
</evidence>
<dbReference type="EMBL" id="OMOF01000279">
    <property type="protein sequence ID" value="SPF46277.1"/>
    <property type="molecule type" value="Genomic_DNA"/>
</dbReference>
<dbReference type="AlphaFoldDB" id="A0A2U3L326"/>
<evidence type="ECO:0000313" key="1">
    <source>
        <dbReference type="EMBL" id="SPF46277.1"/>
    </source>
</evidence>
<reference evidence="2" key="1">
    <citation type="submission" date="2018-02" db="EMBL/GenBank/DDBJ databases">
        <authorList>
            <person name="Hausmann B."/>
        </authorList>
    </citation>
    <scope>NUCLEOTIDE SEQUENCE [LARGE SCALE GENOMIC DNA]</scope>
    <source>
        <strain evidence="2">Peat soil MAG SbF1</strain>
    </source>
</reference>
<accession>A0A2U3L326</accession>
<dbReference type="Proteomes" id="UP000238916">
    <property type="component" value="Unassembled WGS sequence"/>
</dbReference>
<organism evidence="1 2">
    <name type="scientific">Candidatus Desulfosporosinus infrequens</name>
    <dbReference type="NCBI Taxonomy" id="2043169"/>
    <lineage>
        <taxon>Bacteria</taxon>
        <taxon>Bacillati</taxon>
        <taxon>Bacillota</taxon>
        <taxon>Clostridia</taxon>
        <taxon>Eubacteriales</taxon>
        <taxon>Desulfitobacteriaceae</taxon>
        <taxon>Desulfosporosinus</taxon>
    </lineage>
</organism>
<gene>
    <name evidence="1" type="ORF">SBF1_350006</name>
</gene>
<proteinExistence type="predicted"/>
<dbReference type="Gene3D" id="2.10.260.10">
    <property type="match status" value="1"/>
</dbReference>
<sequence length="102" mass="11660">MHAMPNKKSYGLIRLGKRSVLTLGADLTRELSLTDGDLLELCVQDGKIILEPKKVIPADQEWFWTKEWQAGEREAQTEIDTGMTKRAYSAKEFMEELMKDGE</sequence>
<protein>
    <submittedName>
        <fullName evidence="1">Transcriptional regulator, AbrB family</fullName>
    </submittedName>
</protein>
<dbReference type="SUPFAM" id="SSF89447">
    <property type="entry name" value="AbrB/MazE/MraZ-like"/>
    <property type="match status" value="1"/>
</dbReference>